<evidence type="ECO:0000256" key="5">
    <source>
        <dbReference type="ARBA" id="ARBA00022821"/>
    </source>
</evidence>
<keyword evidence="8" id="KW-1185">Reference proteome</keyword>
<dbReference type="PANTHER" id="PTHR19338:SF52">
    <property type="entry name" value="RX N-TERMINAL DOMAIN-CONTAINING PROTEIN"/>
    <property type="match status" value="1"/>
</dbReference>
<keyword evidence="5" id="KW-0611">Plant defense</keyword>
<sequence>MEAAVRSSEICSQEYKLLKGAKGHILFLKAELESMHVFLKKISDTEQPDEQDKHWAKEVRELSYDIEDSVSEFMLRVERKSYAASHKDSWIS</sequence>
<dbReference type="GO" id="GO:0006952">
    <property type="term" value="P:defense response"/>
    <property type="evidence" value="ECO:0007669"/>
    <property type="project" value="UniProtKB-KW"/>
</dbReference>
<dbReference type="Proteomes" id="UP000275267">
    <property type="component" value="Unassembled WGS sequence"/>
</dbReference>
<dbReference type="EMBL" id="PQIB02000003">
    <property type="protein sequence ID" value="RLN27778.1"/>
    <property type="molecule type" value="Genomic_DNA"/>
</dbReference>
<feature type="domain" description="Disease resistance N-terminal" evidence="6">
    <location>
        <begin position="8"/>
        <end position="84"/>
    </location>
</feature>
<reference evidence="8" key="1">
    <citation type="journal article" date="2019" name="Nat. Commun.">
        <title>The genome of broomcorn millet.</title>
        <authorList>
            <person name="Zou C."/>
            <person name="Miki D."/>
            <person name="Li D."/>
            <person name="Tang Q."/>
            <person name="Xiao L."/>
            <person name="Rajput S."/>
            <person name="Deng P."/>
            <person name="Jia W."/>
            <person name="Huang R."/>
            <person name="Zhang M."/>
            <person name="Sun Y."/>
            <person name="Hu J."/>
            <person name="Fu X."/>
            <person name="Schnable P.S."/>
            <person name="Li F."/>
            <person name="Zhang H."/>
            <person name="Feng B."/>
            <person name="Zhu X."/>
            <person name="Liu R."/>
            <person name="Schnable J.C."/>
            <person name="Zhu J.-K."/>
            <person name="Zhang H."/>
        </authorList>
    </citation>
    <scope>NUCLEOTIDE SEQUENCE [LARGE SCALE GENOMIC DNA]</scope>
</reference>
<dbReference type="STRING" id="4540.A0A3L6SWE5"/>
<evidence type="ECO:0000256" key="2">
    <source>
        <dbReference type="ARBA" id="ARBA00022614"/>
    </source>
</evidence>
<dbReference type="AlphaFoldDB" id="A0A3L6SWE5"/>
<dbReference type="OrthoDB" id="679730at2759"/>
<name>A0A3L6SWE5_PANMI</name>
<proteinExistence type="inferred from homology"/>
<dbReference type="GO" id="GO:0000166">
    <property type="term" value="F:nucleotide binding"/>
    <property type="evidence" value="ECO:0007669"/>
    <property type="project" value="UniProtKB-KW"/>
</dbReference>
<evidence type="ECO:0000313" key="8">
    <source>
        <dbReference type="Proteomes" id="UP000275267"/>
    </source>
</evidence>
<dbReference type="InterPro" id="IPR041118">
    <property type="entry name" value="Rx_N"/>
</dbReference>
<dbReference type="Pfam" id="PF18052">
    <property type="entry name" value="Rx_N"/>
    <property type="match status" value="1"/>
</dbReference>
<dbReference type="PANTHER" id="PTHR19338">
    <property type="entry name" value="TRANSLOCASE OF INNER MITOCHONDRIAL MEMBRANE 13 HOMOLOG"/>
    <property type="match status" value="1"/>
</dbReference>
<keyword evidence="3" id="KW-0677">Repeat</keyword>
<evidence type="ECO:0000256" key="4">
    <source>
        <dbReference type="ARBA" id="ARBA00022741"/>
    </source>
</evidence>
<evidence type="ECO:0000256" key="1">
    <source>
        <dbReference type="ARBA" id="ARBA00008894"/>
    </source>
</evidence>
<accession>A0A3L6SWE5</accession>
<keyword evidence="4" id="KW-0547">Nucleotide-binding</keyword>
<evidence type="ECO:0000256" key="3">
    <source>
        <dbReference type="ARBA" id="ARBA00022737"/>
    </source>
</evidence>
<dbReference type="Gene3D" id="1.20.5.4130">
    <property type="match status" value="1"/>
</dbReference>
<comment type="similarity">
    <text evidence="1">Belongs to the disease resistance NB-LRR family.</text>
</comment>
<dbReference type="InterPro" id="IPR038005">
    <property type="entry name" value="RX-like_CC"/>
</dbReference>
<evidence type="ECO:0000259" key="6">
    <source>
        <dbReference type="Pfam" id="PF18052"/>
    </source>
</evidence>
<dbReference type="CDD" id="cd14798">
    <property type="entry name" value="RX-CC_like"/>
    <property type="match status" value="1"/>
</dbReference>
<comment type="caution">
    <text evidence="7">The sequence shown here is derived from an EMBL/GenBank/DDBJ whole genome shotgun (WGS) entry which is preliminary data.</text>
</comment>
<gene>
    <name evidence="7" type="ORF">C2845_PM05G14200</name>
</gene>
<protein>
    <recommendedName>
        <fullName evidence="6">Disease resistance N-terminal domain-containing protein</fullName>
    </recommendedName>
</protein>
<keyword evidence="2" id="KW-0433">Leucine-rich repeat</keyword>
<evidence type="ECO:0000313" key="7">
    <source>
        <dbReference type="EMBL" id="RLN27778.1"/>
    </source>
</evidence>
<organism evidence="7 8">
    <name type="scientific">Panicum miliaceum</name>
    <name type="common">Proso millet</name>
    <name type="synonym">Broomcorn millet</name>
    <dbReference type="NCBI Taxonomy" id="4540"/>
    <lineage>
        <taxon>Eukaryota</taxon>
        <taxon>Viridiplantae</taxon>
        <taxon>Streptophyta</taxon>
        <taxon>Embryophyta</taxon>
        <taxon>Tracheophyta</taxon>
        <taxon>Spermatophyta</taxon>
        <taxon>Magnoliopsida</taxon>
        <taxon>Liliopsida</taxon>
        <taxon>Poales</taxon>
        <taxon>Poaceae</taxon>
        <taxon>PACMAD clade</taxon>
        <taxon>Panicoideae</taxon>
        <taxon>Panicodae</taxon>
        <taxon>Paniceae</taxon>
        <taxon>Panicinae</taxon>
        <taxon>Panicum</taxon>
        <taxon>Panicum sect. Panicum</taxon>
    </lineage>
</organism>